<evidence type="ECO:0000313" key="1">
    <source>
        <dbReference type="EMBL" id="HAE7148198.1"/>
    </source>
</evidence>
<dbReference type="GO" id="GO:0032259">
    <property type="term" value="P:methylation"/>
    <property type="evidence" value="ECO:0007669"/>
    <property type="project" value="UniProtKB-KW"/>
</dbReference>
<organism evidence="1">
    <name type="scientific">Salmonella newport</name>
    <dbReference type="NCBI Taxonomy" id="108619"/>
    <lineage>
        <taxon>Bacteria</taxon>
        <taxon>Pseudomonadati</taxon>
        <taxon>Pseudomonadota</taxon>
        <taxon>Gammaproteobacteria</taxon>
        <taxon>Enterobacterales</taxon>
        <taxon>Enterobacteriaceae</taxon>
        <taxon>Salmonella</taxon>
    </lineage>
</organism>
<reference evidence="1" key="1">
    <citation type="journal article" date="2018" name="Genome Biol.">
        <title>SKESA: strategic k-mer extension for scrupulous assemblies.</title>
        <authorList>
            <person name="Souvorov A."/>
            <person name="Agarwala R."/>
            <person name="Lipman D.J."/>
        </authorList>
    </citation>
    <scope>NUCLEOTIDE SEQUENCE</scope>
    <source>
        <strain evidence="1">NCTR-SF90</strain>
    </source>
</reference>
<comment type="caution">
    <text evidence="1">The sequence shown here is derived from an EMBL/GenBank/DDBJ whole genome shotgun (WGS) entry which is preliminary data.</text>
</comment>
<name>A0A735S4F4_SALNE</name>
<keyword evidence="1" id="KW-0808">Transferase</keyword>
<protein>
    <submittedName>
        <fullName evidence="1">Methyltransferase</fullName>
    </submittedName>
</protein>
<reference evidence="1" key="2">
    <citation type="submission" date="2018-07" db="EMBL/GenBank/DDBJ databases">
        <authorList>
            <consortium name="NCBI Pathogen Detection Project"/>
        </authorList>
    </citation>
    <scope>NUCLEOTIDE SEQUENCE</scope>
    <source>
        <strain evidence="1">NCTR-SF90</strain>
    </source>
</reference>
<feature type="non-terminal residue" evidence="1">
    <location>
        <position position="30"/>
    </location>
</feature>
<sequence length="30" mass="3442">MAKLTKAQLKAHREAEAILTKDVLNYDEKL</sequence>
<keyword evidence="1" id="KW-0489">Methyltransferase</keyword>
<gene>
    <name evidence="1" type="ORF">GND63_004951</name>
</gene>
<accession>A0A735S4F4</accession>
<dbReference type="EMBL" id="DAASVB010000101">
    <property type="protein sequence ID" value="HAE7148198.1"/>
    <property type="molecule type" value="Genomic_DNA"/>
</dbReference>
<proteinExistence type="predicted"/>
<dbReference type="AlphaFoldDB" id="A0A735S4F4"/>
<dbReference type="GO" id="GO:0008168">
    <property type="term" value="F:methyltransferase activity"/>
    <property type="evidence" value="ECO:0007669"/>
    <property type="project" value="UniProtKB-KW"/>
</dbReference>